<keyword evidence="3" id="KW-1185">Reference proteome</keyword>
<gene>
    <name evidence="2" type="ORF">BHAP_2048</name>
</gene>
<organism evidence="2 3">
    <name type="scientific">Bifidobacterium hapali</name>
    <dbReference type="NCBI Taxonomy" id="1630172"/>
    <lineage>
        <taxon>Bacteria</taxon>
        <taxon>Bacillati</taxon>
        <taxon>Actinomycetota</taxon>
        <taxon>Actinomycetes</taxon>
        <taxon>Bifidobacteriales</taxon>
        <taxon>Bifidobacteriaceae</taxon>
        <taxon>Bifidobacterium</taxon>
    </lineage>
</organism>
<dbReference type="EMBL" id="MWWY01000044">
    <property type="protein sequence ID" value="OZG62805.1"/>
    <property type="molecule type" value="Genomic_DNA"/>
</dbReference>
<dbReference type="Proteomes" id="UP000216074">
    <property type="component" value="Unassembled WGS sequence"/>
</dbReference>
<dbReference type="RefSeq" id="WP_244569393.1">
    <property type="nucleotide sequence ID" value="NZ_MWWY01000044.1"/>
</dbReference>
<feature type="compositionally biased region" description="Basic residues" evidence="1">
    <location>
        <begin position="1"/>
        <end position="18"/>
    </location>
</feature>
<feature type="region of interest" description="Disordered" evidence="1">
    <location>
        <begin position="1"/>
        <end position="22"/>
    </location>
</feature>
<comment type="caution">
    <text evidence="2">The sequence shown here is derived from an EMBL/GenBank/DDBJ whole genome shotgun (WGS) entry which is preliminary data.</text>
</comment>
<proteinExistence type="predicted"/>
<evidence type="ECO:0000256" key="1">
    <source>
        <dbReference type="SAM" id="MobiDB-lite"/>
    </source>
</evidence>
<evidence type="ECO:0000313" key="2">
    <source>
        <dbReference type="EMBL" id="OZG62805.1"/>
    </source>
</evidence>
<reference evidence="2 3" key="1">
    <citation type="journal article" date="2017" name="BMC Genomics">
        <title>Comparative genomic and phylogenomic analyses of the Bifidobacteriaceae family.</title>
        <authorList>
            <person name="Lugli G.A."/>
            <person name="Milani C."/>
            <person name="Turroni F."/>
            <person name="Duranti S."/>
            <person name="Mancabelli L."/>
            <person name="Mangifesta M."/>
            <person name="Ferrario C."/>
            <person name="Modesto M."/>
            <person name="Mattarelli P."/>
            <person name="Jiri K."/>
            <person name="van Sinderen D."/>
            <person name="Ventura M."/>
        </authorList>
    </citation>
    <scope>NUCLEOTIDE SEQUENCE [LARGE SCALE GENOMIC DNA]</scope>
    <source>
        <strain evidence="2 3">DSM 100202</strain>
    </source>
</reference>
<sequence length="220" mass="23214">MVVQRKSGRSNQRRKPRGRAMSARQRAIYRRRRIVVASVLLIALALVVFCGYSIARGIGAIGDAMNHGEIYAISRGAVPDPAKTGGVRDCGEGTVSLSLTAAAQSVPVAGSLDFTATIAYTGSAKAGCLVDGSNAGRVLTISSGDKTVWRSDSCPVDSRMLLMGKGDEDRQQITWNANATGSECQDDAALPKVNAGTYTARLSLRDQPKVTSDPVTITVQ</sequence>
<accession>A0A261FV16</accession>
<dbReference type="AlphaFoldDB" id="A0A261FV16"/>
<name>A0A261FV16_9BIFI</name>
<evidence type="ECO:0000313" key="3">
    <source>
        <dbReference type="Proteomes" id="UP000216074"/>
    </source>
</evidence>
<protein>
    <submittedName>
        <fullName evidence="2">Uncharacterized protein</fullName>
    </submittedName>
</protein>